<feature type="domain" description="PKS/mFAS DH" evidence="13">
    <location>
        <begin position="890"/>
        <end position="1163"/>
    </location>
</feature>
<dbReference type="InterPro" id="IPR013154">
    <property type="entry name" value="ADH-like_N"/>
</dbReference>
<evidence type="ECO:0000313" key="15">
    <source>
        <dbReference type="Proteomes" id="UP001214441"/>
    </source>
</evidence>
<dbReference type="PROSITE" id="PS50075">
    <property type="entry name" value="CARRIER"/>
    <property type="match status" value="1"/>
</dbReference>
<dbReference type="InterPro" id="IPR036291">
    <property type="entry name" value="NAD(P)-bd_dom_sf"/>
</dbReference>
<dbReference type="Gene3D" id="3.90.180.10">
    <property type="entry name" value="Medium-chain alcohol dehydrogenases, catalytic domain"/>
    <property type="match status" value="1"/>
</dbReference>
<dbReference type="InterPro" id="IPR036736">
    <property type="entry name" value="ACP-like_sf"/>
</dbReference>
<evidence type="ECO:0000259" key="12">
    <source>
        <dbReference type="PROSITE" id="PS52004"/>
    </source>
</evidence>
<gene>
    <name evidence="14" type="ORF">NMN56_020160</name>
</gene>
<dbReference type="InterPro" id="IPR020843">
    <property type="entry name" value="ER"/>
</dbReference>
<dbReference type="InterPro" id="IPR016035">
    <property type="entry name" value="Acyl_Trfase/lysoPLipase"/>
</dbReference>
<dbReference type="Gene3D" id="3.40.366.10">
    <property type="entry name" value="Malonyl-Coenzyme A Acyl Carrier Protein, domain 2"/>
    <property type="match status" value="1"/>
</dbReference>
<dbReference type="PANTHER" id="PTHR43775:SF37">
    <property type="entry name" value="SI:DKEY-61P9.11"/>
    <property type="match status" value="1"/>
</dbReference>
<evidence type="ECO:0000256" key="7">
    <source>
        <dbReference type="ARBA" id="ARBA00023268"/>
    </source>
</evidence>
<dbReference type="PROSITE" id="PS52019">
    <property type="entry name" value="PKS_MFAS_DH"/>
    <property type="match status" value="1"/>
</dbReference>
<dbReference type="SUPFAM" id="SSF51735">
    <property type="entry name" value="NAD(P)-binding Rossmann-fold domains"/>
    <property type="match status" value="3"/>
</dbReference>
<keyword evidence="15" id="KW-1185">Reference proteome</keyword>
<dbReference type="SUPFAM" id="SSF50129">
    <property type="entry name" value="GroES-like"/>
    <property type="match status" value="1"/>
</dbReference>
<feature type="region of interest" description="Disordered" evidence="10">
    <location>
        <begin position="2472"/>
        <end position="2503"/>
    </location>
</feature>
<name>A0ABT7A0S9_9ACTN</name>
<dbReference type="InterPro" id="IPR042104">
    <property type="entry name" value="PKS_dehydratase_sf"/>
</dbReference>
<keyword evidence="3" id="KW-0597">Phosphoprotein</keyword>
<keyword evidence="4" id="KW-0808">Transferase</keyword>
<dbReference type="SMART" id="SM00825">
    <property type="entry name" value="PKS_KS"/>
    <property type="match status" value="1"/>
</dbReference>
<dbReference type="SUPFAM" id="SSF53901">
    <property type="entry name" value="Thiolase-like"/>
    <property type="match status" value="1"/>
</dbReference>
<dbReference type="SMART" id="SM00829">
    <property type="entry name" value="PKS_ER"/>
    <property type="match status" value="1"/>
</dbReference>
<evidence type="ECO:0000313" key="14">
    <source>
        <dbReference type="EMBL" id="MDJ1134233.1"/>
    </source>
</evidence>
<evidence type="ECO:0000256" key="2">
    <source>
        <dbReference type="ARBA" id="ARBA00022450"/>
    </source>
</evidence>
<evidence type="ECO:0000259" key="13">
    <source>
        <dbReference type="PROSITE" id="PS52019"/>
    </source>
</evidence>
<dbReference type="Gene3D" id="3.40.50.720">
    <property type="entry name" value="NAD(P)-binding Rossmann-like Domain"/>
    <property type="match status" value="3"/>
</dbReference>
<dbReference type="SMART" id="SM00822">
    <property type="entry name" value="PKS_KR"/>
    <property type="match status" value="1"/>
</dbReference>
<dbReference type="SMART" id="SM00827">
    <property type="entry name" value="PKS_AT"/>
    <property type="match status" value="1"/>
</dbReference>
<feature type="active site" description="Proton acceptor; for dehydratase activity" evidence="9">
    <location>
        <position position="919"/>
    </location>
</feature>
<dbReference type="InterPro" id="IPR032821">
    <property type="entry name" value="PKS_assoc"/>
</dbReference>
<dbReference type="InterPro" id="IPR050091">
    <property type="entry name" value="PKS_NRPS_Biosynth_Enz"/>
</dbReference>
<sequence>MSDERAIAVVGVSCRLPGGTTGMNELWSALEEGRDLVTEMPPDRFDVDRFVNTEMPRPGKTYTAAGGFLDDIAGFDAAYFGISPKEAAHMDPQHRLLLELTAEALDDAAIAPEKLAGTDAAVYIGISDASYAGLTALEPRTMNPYTMSGGASSIAANRLSHTFDLHGPSMAVDTACSSSLVALDRACHTLWEGTSKAALCGGANVLLSPIHYVGFCQASMLSPSGRCASFSADADGFVRAEGGGMVVLKRLTDALADGDRIHGVILGSASNCDGKTMGLALPSAEAQEDLLRRVYAQADVHPNELVYLEAHGTGTAVGDPLEARAIGQALGMRRITGPLPIGSVKTNVGHLEPASGMAGLCKALLVLRHNTIPASLHAQQPSRAIDFTGLGIDLVTRNRALADASRPVVGINSFGFGGANAHTILTAAPPVQPEPYEASAVPPEGLPVLVSARTKAALAQAAARMAVHLRSAGPEDFYDIAYTSCRRRGLQEHRAAVLAASAPEAAEQFDALAESGTDGTAQAVHAGRVAFVYSGNGSQWAGMGTDLLAEDAVFRQAVTAVDAELTPRLGWSVAEYLASPPEQWRLEATEVAQPLLFAVQVGLTEMLRGQGVEPAVVLGHSVGEVTAAFTAGALTLAQAAEVITQRSQAQAATAGAGRMAAVGLAPDHVAEVLKVYDGKLEVAGVNSARDVTVAGDADALAALGEQLTEEDVFFRDLGLDYAFHSRAMDSQRQPLTAALKDLQPHPADIPLCSTVTGTRITGTSLAGEHWWHNMREPVAFDKAVDAALNDGADILLEIGPDPVLRTYLRRITEARQRTPVAVLGTLRRETDGTAAMASALAALLAVGAHTDWSRYFPRPGRVTDLPAYPWQHERHWAVPREQADCPPAEHPLLGNRAPAPSPLWTTAVEPARVPWLTDHRVAGSVVMPATGYVEMALAAGRLAWEAPVEVEHLDIAAALVVNWADASAVKMQIALDPDNGLLRISSADGHSGEPRTHARARVRKLLTPRPQPIDVAALRQRCTRRVRAEDHYTACADAGLGYGPAFQVLTDLHTGEREALAHYSHPAPGAPYTAHPSLLDGALQSCAPLLAGLMAQDRAYLPAAIGAVRVWGTPAESGVIAVRERSRTEYEICWDITVASPDGTVCVQLDGCRLRRFAGVPTTPLATTHTVLRAAPRDSDACSSASPVPLPSEVLTACAPRIAETRAAWRELDYSKGRARLLKVFAHKFIAAVRSLLPDPRAPFTEEDLVEYGLDGRQLRFFKMLQPLVEQYGLLRKEADDRYLLTGSPSEESLEALLAEAPQFIALQALSLQQLAHLPDVLRGDHDPMELLTHDSSARTLEVFYDIDPFCHFYNRLTRILLKEIVQSWPEGRPLRVLEVGGGTGGLTAQLLPVLPPERTRYCFTDLSSFFFARARTRFGAHDFVDYRTFDLDTPPAEQDFSLRAFDLIVAGNALHTAKDLTRAVGHLTSLLAPGGALLTFETHTPEVLAPIFGGLDSFYANTDATLRPRSLLLPHAEWPGLLTSCGFAHVEQTGDDADEPGAKDGSILLATLPATLPHETAPGVGDRTDAAFVVAAETTTELPLATAVTDLLMESGGHGAQAVLAPTAQHEWEAVLGPDDAPPAVVLLLGELATDDPDAVVDQTVQRAEMLRTWSVAVDQRQHGSKRPELWVVSRPSGAVEAGMEAAQPADAAIWALTRSLTNEQPGIQCRRVSLARVGDLDEDACRMTRELCAPGDEDEIVLTAQGRFVVREQYRPRARPATSGLPYMLHARNPGLSYELCWRETEQPEPGPGQVLIEVKAAALNYRDMMRVTGLLPAEAGEDLPVPDGYGLEGAGLVVACGEGVTHLRPGDRISCLCPGALGSYALAPAEAALPLPDSITFTMAVTMPVAYATVVYSLGTLARLQPGETVLIHGAAGGVGLAALRYAVAQGAEVIATAGSELKRNYLRALGITHVLDSRSLDFADQVRSLTNGRGVDVVLNSLAGEAMVRSLELLRPGGRFLELGKRDFYENKPLLLRPFNNNIAFFGVDLTKVIADERQLTELFAELTDPAMQHVLSPLPHSTFPAARVDEAFTFLQHSRHLGKIVVAFDPLDEPPLVEHRARPHHLDPDGTYLITGGTSGFGAETAKWLASQGARHLALVSRRGPDAPEADAILTALSAQGVQATAYAADAADLAAMTDLLAHIEAQGPPLRGVVHAAMHLDDELLRDLDRDRIAAVLRPKIAGAMVLDQLTRNRECDLFLMYSSSSATMGNIKQAPYVAGNLYLEALARNRRDAGLPGLAIAWGALDAGFVARNHLAPSLAGVGMHTASTDEALAEAQKLLHSGATAASVARMDYGALRALALGTSPRMAGLVPTGSDTRDEAEELLRRLRQLPAEEALNLLAQSIASRIAEIMQMNVDEVDLHRPLDSFGLDSLMATELLVKFQKDYAINIPPMELLRSTTGSITDLAQLIHLRLALAPSTVAPALPAPRASQEEEPATPAERSEPAEDEPVPATQ</sequence>
<dbReference type="InterPro" id="IPR016039">
    <property type="entry name" value="Thiolase-like"/>
</dbReference>
<dbReference type="PROSITE" id="PS00012">
    <property type="entry name" value="PHOSPHOPANTETHEINE"/>
    <property type="match status" value="1"/>
</dbReference>
<feature type="domain" description="Ketosynthase family 3 (KS3)" evidence="12">
    <location>
        <begin position="4"/>
        <end position="427"/>
    </location>
</feature>
<dbReference type="InterPro" id="IPR014030">
    <property type="entry name" value="Ketoacyl_synth_N"/>
</dbReference>
<dbReference type="Pfam" id="PF16197">
    <property type="entry name" value="KAsynt_C_assoc"/>
    <property type="match status" value="1"/>
</dbReference>
<organism evidence="14 15">
    <name type="scientific">Streptomyces iconiensis</name>
    <dbReference type="NCBI Taxonomy" id="1384038"/>
    <lineage>
        <taxon>Bacteria</taxon>
        <taxon>Bacillati</taxon>
        <taxon>Actinomycetota</taxon>
        <taxon>Actinomycetes</taxon>
        <taxon>Kitasatosporales</taxon>
        <taxon>Streptomycetaceae</taxon>
        <taxon>Streptomyces</taxon>
    </lineage>
</organism>
<evidence type="ECO:0000256" key="8">
    <source>
        <dbReference type="ARBA" id="ARBA00023315"/>
    </source>
</evidence>
<dbReference type="InterPro" id="IPR020841">
    <property type="entry name" value="PKS_Beta-ketoAc_synthase_dom"/>
</dbReference>
<dbReference type="Pfam" id="PF14765">
    <property type="entry name" value="PS-DH"/>
    <property type="match status" value="1"/>
</dbReference>
<dbReference type="Pfam" id="PF00698">
    <property type="entry name" value="Acyl_transf_1"/>
    <property type="match status" value="1"/>
</dbReference>
<dbReference type="InterPro" id="IPR057326">
    <property type="entry name" value="KR_dom"/>
</dbReference>
<keyword evidence="7" id="KW-0511">Multifunctional enzyme</keyword>
<dbReference type="InterPro" id="IPR013968">
    <property type="entry name" value="PKS_KR"/>
</dbReference>
<dbReference type="InterPro" id="IPR013149">
    <property type="entry name" value="ADH-like_C"/>
</dbReference>
<keyword evidence="2" id="KW-0596">Phosphopantetheine</keyword>
<dbReference type="InterPro" id="IPR014043">
    <property type="entry name" value="Acyl_transferase_dom"/>
</dbReference>
<dbReference type="RefSeq" id="WP_274045882.1">
    <property type="nucleotide sequence ID" value="NZ_JANCPR020000019.1"/>
</dbReference>
<feature type="compositionally biased region" description="Acidic residues" evidence="10">
    <location>
        <begin position="2494"/>
        <end position="2503"/>
    </location>
</feature>
<dbReference type="Pfam" id="PF00107">
    <property type="entry name" value="ADH_zinc_N"/>
    <property type="match status" value="1"/>
</dbReference>
<dbReference type="PANTHER" id="PTHR43775">
    <property type="entry name" value="FATTY ACID SYNTHASE"/>
    <property type="match status" value="1"/>
</dbReference>
<dbReference type="SUPFAM" id="SSF55048">
    <property type="entry name" value="Probable ACP-binding domain of malonyl-CoA ACP transacylase"/>
    <property type="match status" value="1"/>
</dbReference>
<dbReference type="Gene3D" id="3.40.50.150">
    <property type="entry name" value="Vaccinia Virus protein VP39"/>
    <property type="match status" value="1"/>
</dbReference>
<feature type="active site" description="Proton donor; for dehydratase activity" evidence="9">
    <location>
        <position position="1080"/>
    </location>
</feature>
<dbReference type="InterPro" id="IPR020806">
    <property type="entry name" value="PKS_PP-bd"/>
</dbReference>
<keyword evidence="6" id="KW-0045">Antibiotic biosynthesis</keyword>
<dbReference type="InterPro" id="IPR049900">
    <property type="entry name" value="PKS_mFAS_DH"/>
</dbReference>
<evidence type="ECO:0000256" key="6">
    <source>
        <dbReference type="ARBA" id="ARBA00023194"/>
    </source>
</evidence>
<dbReference type="InterPro" id="IPR029063">
    <property type="entry name" value="SAM-dependent_MTases_sf"/>
</dbReference>
<dbReference type="Pfam" id="PF08659">
    <property type="entry name" value="KR"/>
    <property type="match status" value="1"/>
</dbReference>
<dbReference type="InterPro" id="IPR001227">
    <property type="entry name" value="Ac_transferase_dom_sf"/>
</dbReference>
<feature type="region of interest" description="N-terminal hotdog fold" evidence="9">
    <location>
        <begin position="890"/>
        <end position="1009"/>
    </location>
</feature>
<evidence type="ECO:0000256" key="9">
    <source>
        <dbReference type="PROSITE-ProRule" id="PRU01363"/>
    </source>
</evidence>
<dbReference type="Proteomes" id="UP001214441">
    <property type="component" value="Unassembled WGS sequence"/>
</dbReference>
<evidence type="ECO:0000256" key="1">
    <source>
        <dbReference type="ARBA" id="ARBA00004792"/>
    </source>
</evidence>
<dbReference type="Gene3D" id="3.40.47.10">
    <property type="match status" value="1"/>
</dbReference>
<dbReference type="SMART" id="SM00826">
    <property type="entry name" value="PKS_DH"/>
    <property type="match status" value="1"/>
</dbReference>
<evidence type="ECO:0000256" key="10">
    <source>
        <dbReference type="SAM" id="MobiDB-lite"/>
    </source>
</evidence>
<dbReference type="Gene3D" id="3.30.70.3290">
    <property type="match status" value="1"/>
</dbReference>
<dbReference type="CDD" id="cd00833">
    <property type="entry name" value="PKS"/>
    <property type="match status" value="1"/>
</dbReference>
<dbReference type="PROSITE" id="PS00606">
    <property type="entry name" value="KS3_1"/>
    <property type="match status" value="1"/>
</dbReference>
<reference evidence="14 15" key="1">
    <citation type="submission" date="2023-05" db="EMBL/GenBank/DDBJ databases">
        <title>Streptantibioticus silvisoli sp. nov., acidotolerant actinomycetes 1 from pine litter.</title>
        <authorList>
            <person name="Swiecimska M."/>
            <person name="Golinska P."/>
            <person name="Sangal V."/>
            <person name="Wachnowicz B."/>
            <person name="Goodfellow M."/>
        </authorList>
    </citation>
    <scope>NUCLEOTIDE SEQUENCE [LARGE SCALE GENOMIC DNA]</scope>
    <source>
        <strain evidence="14 15">DSM 42109</strain>
    </source>
</reference>
<dbReference type="InterPro" id="IPR013217">
    <property type="entry name" value="Methyltransf_12"/>
</dbReference>
<dbReference type="InterPro" id="IPR011032">
    <property type="entry name" value="GroES-like_sf"/>
</dbReference>
<dbReference type="Gene3D" id="3.10.129.110">
    <property type="entry name" value="Polyketide synthase dehydratase"/>
    <property type="match status" value="1"/>
</dbReference>
<dbReference type="InterPro" id="IPR049551">
    <property type="entry name" value="PKS_DH_C"/>
</dbReference>
<evidence type="ECO:0000256" key="3">
    <source>
        <dbReference type="ARBA" id="ARBA00022553"/>
    </source>
</evidence>
<dbReference type="SUPFAM" id="SSF53335">
    <property type="entry name" value="S-adenosyl-L-methionine-dependent methyltransferases"/>
    <property type="match status" value="1"/>
</dbReference>
<dbReference type="InterPro" id="IPR006162">
    <property type="entry name" value="Ppantetheine_attach_site"/>
</dbReference>
<protein>
    <submittedName>
        <fullName evidence="14">SDR family NAD(P)-dependent oxidoreductase</fullName>
    </submittedName>
</protein>
<dbReference type="SMART" id="SM00823">
    <property type="entry name" value="PKS_PP"/>
    <property type="match status" value="1"/>
</dbReference>
<dbReference type="SUPFAM" id="SSF52151">
    <property type="entry name" value="FabD/lysophospholipase-like"/>
    <property type="match status" value="1"/>
</dbReference>
<dbReference type="Pfam" id="PF08242">
    <property type="entry name" value="Methyltransf_12"/>
    <property type="match status" value="1"/>
</dbReference>
<dbReference type="InterPro" id="IPR049552">
    <property type="entry name" value="PKS_DH_N"/>
</dbReference>
<dbReference type="CDD" id="cd02440">
    <property type="entry name" value="AdoMet_MTases"/>
    <property type="match status" value="1"/>
</dbReference>
<dbReference type="Pfam" id="PF08240">
    <property type="entry name" value="ADH_N"/>
    <property type="match status" value="1"/>
</dbReference>
<comment type="pathway">
    <text evidence="1">Antibiotic biosynthesis.</text>
</comment>
<dbReference type="Pfam" id="PF00109">
    <property type="entry name" value="ketoacyl-synt"/>
    <property type="match status" value="1"/>
</dbReference>
<dbReference type="InterPro" id="IPR009081">
    <property type="entry name" value="PP-bd_ACP"/>
</dbReference>
<evidence type="ECO:0000256" key="5">
    <source>
        <dbReference type="ARBA" id="ARBA00022857"/>
    </source>
</evidence>
<dbReference type="SUPFAM" id="SSF47336">
    <property type="entry name" value="ACP-like"/>
    <property type="match status" value="1"/>
</dbReference>
<dbReference type="Gene3D" id="1.10.1200.10">
    <property type="entry name" value="ACP-like"/>
    <property type="match status" value="1"/>
</dbReference>
<comment type="caution">
    <text evidence="14">The sequence shown here is derived from an EMBL/GenBank/DDBJ whole genome shotgun (WGS) entry which is preliminary data.</text>
</comment>
<keyword evidence="8" id="KW-0012">Acyltransferase</keyword>
<keyword evidence="5" id="KW-0521">NADP</keyword>
<dbReference type="CDD" id="cd05195">
    <property type="entry name" value="enoyl_red"/>
    <property type="match status" value="1"/>
</dbReference>
<dbReference type="Pfam" id="PF00550">
    <property type="entry name" value="PP-binding"/>
    <property type="match status" value="1"/>
</dbReference>
<dbReference type="InterPro" id="IPR018201">
    <property type="entry name" value="Ketoacyl_synth_AS"/>
</dbReference>
<dbReference type="InterPro" id="IPR016036">
    <property type="entry name" value="Malonyl_transacylase_ACP-bd"/>
</dbReference>
<feature type="region of interest" description="C-terminal hotdog fold" evidence="9">
    <location>
        <begin position="1023"/>
        <end position="1163"/>
    </location>
</feature>
<dbReference type="InterPro" id="IPR020807">
    <property type="entry name" value="PKS_DH"/>
</dbReference>
<dbReference type="Pfam" id="PF02801">
    <property type="entry name" value="Ketoacyl-synt_C"/>
    <property type="match status" value="1"/>
</dbReference>
<evidence type="ECO:0000259" key="11">
    <source>
        <dbReference type="PROSITE" id="PS50075"/>
    </source>
</evidence>
<dbReference type="EMBL" id="JANCPR020000019">
    <property type="protein sequence ID" value="MDJ1134233.1"/>
    <property type="molecule type" value="Genomic_DNA"/>
</dbReference>
<dbReference type="PROSITE" id="PS52004">
    <property type="entry name" value="KS3_2"/>
    <property type="match status" value="1"/>
</dbReference>
<accession>A0ABT7A0S9</accession>
<dbReference type="InterPro" id="IPR014031">
    <property type="entry name" value="Ketoacyl_synth_C"/>
</dbReference>
<feature type="domain" description="Carrier" evidence="11">
    <location>
        <begin position="2383"/>
        <end position="2462"/>
    </location>
</feature>
<dbReference type="Pfam" id="PF21089">
    <property type="entry name" value="PKS_DH_N"/>
    <property type="match status" value="1"/>
</dbReference>
<evidence type="ECO:0000256" key="4">
    <source>
        <dbReference type="ARBA" id="ARBA00022679"/>
    </source>
</evidence>
<proteinExistence type="predicted"/>